<dbReference type="InterPro" id="IPR046913">
    <property type="entry name" value="ABC-3C_CTD7"/>
</dbReference>
<proteinExistence type="predicted"/>
<comment type="caution">
    <text evidence="2">The sequence shown here is derived from an EMBL/GenBank/DDBJ whole genome shotgun (WGS) entry which is preliminary data.</text>
</comment>
<reference evidence="2 3" key="1">
    <citation type="submission" date="2016-01" db="EMBL/GenBank/DDBJ databases">
        <title>Amycolatopsis coloradensis genome sequencing and assembly.</title>
        <authorList>
            <person name="Mayilraj S."/>
        </authorList>
    </citation>
    <scope>NUCLEOTIDE SEQUENCE [LARGE SCALE GENOMIC DNA]</scope>
    <source>
        <strain evidence="2 3">DSM 44225</strain>
    </source>
</reference>
<dbReference type="STRING" id="76021.BS329_41620"/>
<gene>
    <name evidence="2" type="ORF">BS329_41620</name>
</gene>
<dbReference type="EMBL" id="MQUQ01000055">
    <property type="protein sequence ID" value="OLZ42781.1"/>
    <property type="molecule type" value="Genomic_DNA"/>
</dbReference>
<evidence type="ECO:0000313" key="3">
    <source>
        <dbReference type="Proteomes" id="UP000187486"/>
    </source>
</evidence>
<feature type="domain" description="ABC-three component systems C-terminal" evidence="1">
    <location>
        <begin position="88"/>
        <end position="212"/>
    </location>
</feature>
<evidence type="ECO:0000313" key="2">
    <source>
        <dbReference type="EMBL" id="OLZ42781.1"/>
    </source>
</evidence>
<name>A0A1R0KD30_9PSEU</name>
<keyword evidence="3" id="KW-1185">Reference proteome</keyword>
<protein>
    <recommendedName>
        <fullName evidence="1">ABC-three component systems C-terminal domain-containing protein</fullName>
    </recommendedName>
</protein>
<organism evidence="2 3">
    <name type="scientific">Amycolatopsis coloradensis</name>
    <dbReference type="NCBI Taxonomy" id="76021"/>
    <lineage>
        <taxon>Bacteria</taxon>
        <taxon>Bacillati</taxon>
        <taxon>Actinomycetota</taxon>
        <taxon>Actinomycetes</taxon>
        <taxon>Pseudonocardiales</taxon>
        <taxon>Pseudonocardiaceae</taxon>
        <taxon>Amycolatopsis</taxon>
    </lineage>
</organism>
<dbReference type="Proteomes" id="UP000187486">
    <property type="component" value="Unassembled WGS sequence"/>
</dbReference>
<evidence type="ECO:0000259" key="1">
    <source>
        <dbReference type="Pfam" id="PF20283"/>
    </source>
</evidence>
<dbReference type="Pfam" id="PF20283">
    <property type="entry name" value="CTD7"/>
    <property type="match status" value="1"/>
</dbReference>
<accession>A0A1R0KD30</accession>
<dbReference type="AlphaFoldDB" id="A0A1R0KD30"/>
<sequence length="221" mass="25569">MTATVRSLLHWALPTGHEDLYLAMVWRWWDDQALALLQGRLRSVEVGSAQAAVNDIRDRFANENLPTLVELSDVDTAEVVAEHGTRAFVQQMEWIAFPPVSLEKAIVDYYRAYTQTVRWIDEDLIGIPELSRFEAELIDEWEREFEWTVDNLDDDADDKAKQRAGKDMLRQLLLRTGISVRARYNDPFFARGQRHMLADSGRIGWHPDFESRLTQLLQVPA</sequence>